<dbReference type="RefSeq" id="WP_285931422.1">
    <property type="nucleotide sequence ID" value="NZ_JASTZU010000027.1"/>
</dbReference>
<keyword evidence="1" id="KW-0175">Coiled coil</keyword>
<dbReference type="Proteomes" id="UP001235343">
    <property type="component" value="Unassembled WGS sequence"/>
</dbReference>
<reference evidence="2 3" key="1">
    <citation type="submission" date="2023-06" db="EMBL/GenBank/DDBJ databases">
        <title>Aquibacillus rhizosphaerae LR5S19.</title>
        <authorList>
            <person name="Sun J.-Q."/>
        </authorList>
    </citation>
    <scope>NUCLEOTIDE SEQUENCE [LARGE SCALE GENOMIC DNA]</scope>
    <source>
        <strain evidence="2 3">LR5S19</strain>
    </source>
</reference>
<organism evidence="2 3">
    <name type="scientific">Aquibacillus rhizosphaerae</name>
    <dbReference type="NCBI Taxonomy" id="3051431"/>
    <lineage>
        <taxon>Bacteria</taxon>
        <taxon>Bacillati</taxon>
        <taxon>Bacillota</taxon>
        <taxon>Bacilli</taxon>
        <taxon>Bacillales</taxon>
        <taxon>Bacillaceae</taxon>
        <taxon>Aquibacillus</taxon>
    </lineage>
</organism>
<proteinExistence type="predicted"/>
<protein>
    <submittedName>
        <fullName evidence="2">Uncharacterized protein</fullName>
    </submittedName>
</protein>
<evidence type="ECO:0000256" key="1">
    <source>
        <dbReference type="SAM" id="Coils"/>
    </source>
</evidence>
<dbReference type="EMBL" id="JASTZU010000027">
    <property type="protein sequence ID" value="MDL4840388.1"/>
    <property type="molecule type" value="Genomic_DNA"/>
</dbReference>
<sequence length="68" mass="8336">MLREVVAFPVEKRKMLTEKEQELLAEYKRKEKQANTAINKMYYIGRIHAFYEIADLIYQERLERELKK</sequence>
<feature type="coiled-coil region" evidence="1">
    <location>
        <begin position="13"/>
        <end position="40"/>
    </location>
</feature>
<evidence type="ECO:0000313" key="3">
    <source>
        <dbReference type="Proteomes" id="UP001235343"/>
    </source>
</evidence>
<keyword evidence="3" id="KW-1185">Reference proteome</keyword>
<comment type="caution">
    <text evidence="2">The sequence shown here is derived from an EMBL/GenBank/DDBJ whole genome shotgun (WGS) entry which is preliminary data.</text>
</comment>
<gene>
    <name evidence="2" type="ORF">QQS35_08015</name>
</gene>
<evidence type="ECO:0000313" key="2">
    <source>
        <dbReference type="EMBL" id="MDL4840388.1"/>
    </source>
</evidence>
<accession>A0ABT7L3F5</accession>
<name>A0ABT7L3F5_9BACI</name>